<proteinExistence type="predicted"/>
<evidence type="ECO:0000313" key="1">
    <source>
        <dbReference type="EMBL" id="TCJ14356.1"/>
    </source>
</evidence>
<evidence type="ECO:0000313" key="2">
    <source>
        <dbReference type="Proteomes" id="UP000295334"/>
    </source>
</evidence>
<dbReference type="AlphaFoldDB" id="A0A4R1BBH5"/>
<accession>A0A4R1BBH5</accession>
<dbReference type="Proteomes" id="UP000295334">
    <property type="component" value="Unassembled WGS sequence"/>
</dbReference>
<dbReference type="RefSeq" id="WP_131449347.1">
    <property type="nucleotide sequence ID" value="NZ_SJZI01000042.1"/>
</dbReference>
<gene>
    <name evidence="1" type="ORF">EPD60_10180</name>
</gene>
<organism evidence="1 2">
    <name type="scientific">Flaviaesturariibacter flavus</name>
    <dbReference type="NCBI Taxonomy" id="2502780"/>
    <lineage>
        <taxon>Bacteria</taxon>
        <taxon>Pseudomonadati</taxon>
        <taxon>Bacteroidota</taxon>
        <taxon>Chitinophagia</taxon>
        <taxon>Chitinophagales</taxon>
        <taxon>Chitinophagaceae</taxon>
        <taxon>Flaviaestuariibacter</taxon>
    </lineage>
</organism>
<keyword evidence="2" id="KW-1185">Reference proteome</keyword>
<reference evidence="1 2" key="1">
    <citation type="submission" date="2019-03" db="EMBL/GenBank/DDBJ databases">
        <authorList>
            <person name="Kim M.K.M."/>
        </authorList>
    </citation>
    <scope>NUCLEOTIDE SEQUENCE [LARGE SCALE GENOMIC DNA]</scope>
    <source>
        <strain evidence="1 2">17J68-12</strain>
    </source>
</reference>
<protein>
    <submittedName>
        <fullName evidence="1">Uncharacterized protein</fullName>
    </submittedName>
</protein>
<dbReference type="OrthoDB" id="1454374at2"/>
<dbReference type="EMBL" id="SJZI01000042">
    <property type="protein sequence ID" value="TCJ14356.1"/>
    <property type="molecule type" value="Genomic_DNA"/>
</dbReference>
<name>A0A4R1BBH5_9BACT</name>
<sequence>MFGSMLGGGGDMQGHVTEITARLKANADLTDEQAAKVLETMKDYLIEQFPMMQGMVENMLGDKK</sequence>
<comment type="caution">
    <text evidence="1">The sequence shown here is derived from an EMBL/GenBank/DDBJ whole genome shotgun (WGS) entry which is preliminary data.</text>
</comment>